<keyword evidence="3" id="KW-0285">Flavoprotein</keyword>
<organism evidence="7 8">
    <name type="scientific">Actinomycetospora aurantiaca</name>
    <dbReference type="NCBI Taxonomy" id="3129233"/>
    <lineage>
        <taxon>Bacteria</taxon>
        <taxon>Bacillati</taxon>
        <taxon>Actinomycetota</taxon>
        <taxon>Actinomycetes</taxon>
        <taxon>Pseudonocardiales</taxon>
        <taxon>Pseudonocardiaceae</taxon>
        <taxon>Actinomycetospora</taxon>
    </lineage>
</organism>
<evidence type="ECO:0000256" key="3">
    <source>
        <dbReference type="ARBA" id="ARBA00022630"/>
    </source>
</evidence>
<reference evidence="7 8" key="1">
    <citation type="submission" date="2024-03" db="EMBL/GenBank/DDBJ databases">
        <title>Actinomycetospora sp. OC33-EN08, a novel actinomycete isolated from wild orchid (Aerides multiflora).</title>
        <authorList>
            <person name="Suriyachadkun C."/>
        </authorList>
    </citation>
    <scope>NUCLEOTIDE SEQUENCE [LARGE SCALE GENOMIC DNA]</scope>
    <source>
        <strain evidence="7 8">OC33-EN08</strain>
    </source>
</reference>
<dbReference type="Proteomes" id="UP001385809">
    <property type="component" value="Unassembled WGS sequence"/>
</dbReference>
<dbReference type="PRINTS" id="PR00370">
    <property type="entry name" value="FMOXYGENASE"/>
</dbReference>
<evidence type="ECO:0000256" key="5">
    <source>
        <dbReference type="ARBA" id="ARBA00022857"/>
    </source>
</evidence>
<dbReference type="RefSeq" id="WP_337696451.1">
    <property type="nucleotide sequence ID" value="NZ_JBBEGN010000009.1"/>
</dbReference>
<dbReference type="InterPro" id="IPR036188">
    <property type="entry name" value="FAD/NAD-bd_sf"/>
</dbReference>
<dbReference type="GO" id="GO:0016491">
    <property type="term" value="F:oxidoreductase activity"/>
    <property type="evidence" value="ECO:0007669"/>
    <property type="project" value="UniProtKB-KW"/>
</dbReference>
<proteinExistence type="inferred from homology"/>
<accession>A0ABU8MRD8</accession>
<keyword evidence="8" id="KW-1185">Reference proteome</keyword>
<comment type="similarity">
    <text evidence="2">Belongs to the FAD-binding monooxygenase family.</text>
</comment>
<evidence type="ECO:0000256" key="2">
    <source>
        <dbReference type="ARBA" id="ARBA00010139"/>
    </source>
</evidence>
<dbReference type="InterPro" id="IPR000960">
    <property type="entry name" value="Flavin_mOase"/>
</dbReference>
<protein>
    <submittedName>
        <fullName evidence="7">NAD(P)/FAD-dependent oxidoreductase</fullName>
        <ecNumber evidence="7">1.14.13.-</ecNumber>
    </submittedName>
</protein>
<keyword evidence="6 7" id="KW-0560">Oxidoreductase</keyword>
<dbReference type="EMBL" id="JBBEGN010000009">
    <property type="protein sequence ID" value="MEJ2869874.1"/>
    <property type="molecule type" value="Genomic_DNA"/>
</dbReference>
<comment type="caution">
    <text evidence="7">The sequence shown here is derived from an EMBL/GenBank/DDBJ whole genome shotgun (WGS) entry which is preliminary data.</text>
</comment>
<dbReference type="EC" id="1.14.13.-" evidence="7"/>
<evidence type="ECO:0000256" key="4">
    <source>
        <dbReference type="ARBA" id="ARBA00022827"/>
    </source>
</evidence>
<dbReference type="InterPro" id="IPR020946">
    <property type="entry name" value="Flavin_mOase-like"/>
</dbReference>
<dbReference type="PIRSF" id="PIRSF000332">
    <property type="entry name" value="FMO"/>
    <property type="match status" value="1"/>
</dbReference>
<dbReference type="Pfam" id="PF00743">
    <property type="entry name" value="FMO-like"/>
    <property type="match status" value="1"/>
</dbReference>
<keyword evidence="5" id="KW-0521">NADP</keyword>
<dbReference type="PANTHER" id="PTHR23023">
    <property type="entry name" value="DIMETHYLANILINE MONOOXYGENASE"/>
    <property type="match status" value="1"/>
</dbReference>
<evidence type="ECO:0000313" key="7">
    <source>
        <dbReference type="EMBL" id="MEJ2869874.1"/>
    </source>
</evidence>
<dbReference type="InterPro" id="IPR050346">
    <property type="entry name" value="FMO-like"/>
</dbReference>
<dbReference type="Gene3D" id="3.50.50.60">
    <property type="entry name" value="FAD/NAD(P)-binding domain"/>
    <property type="match status" value="1"/>
</dbReference>
<name>A0ABU8MRD8_9PSEU</name>
<sequence>MRIAVVGAGVAGLCTAKVLAAAGHDVVVIDRTPDVGGVWSATRRYPGLCTQSAKDTYAFSDHPMPAEFPEWPDGEQVQAYLASYAERFGVDRLLRLGTEVVRAEQLDAGWRITTRPVDGGPELTETVDHLVVANGVFSEPALPAFAGLEDFTTAGGRVASSSGFADAGSLDGAHVVVVGYGKSACDVAVAVADSAASTDVIARQLLWKVPRHIGGVLNFKHLLLTRMGEALFRYIRLQGFEKVIHGPGRHVRARMMASVGAIAARQDRLRELDLLPRGRFEDIVRGAIGLTTEGFFERVRSGAIRVRRDRVVVRLLEKEGAPHVELDDGTVLRADLLLCATGFRQGVGFLDPDLHARLLDERGNYRLYRQILPVDVEDLSFAGYNSSFFSPLNAEMAAVWIAARLAGRLALPEKEAMRAHVDAQVAFMDDATDGHHCRGTKIIPFSLHNVDEVLGDLDLQIPARVRAAQWLNPVDPAAYRDVTPRLLARLGTSPV</sequence>
<comment type="similarity">
    <text evidence="1">Belongs to the FMO family.</text>
</comment>
<keyword evidence="4" id="KW-0274">FAD</keyword>
<evidence type="ECO:0000256" key="1">
    <source>
        <dbReference type="ARBA" id="ARBA00009183"/>
    </source>
</evidence>
<dbReference type="SUPFAM" id="SSF51905">
    <property type="entry name" value="FAD/NAD(P)-binding domain"/>
    <property type="match status" value="2"/>
</dbReference>
<evidence type="ECO:0000313" key="8">
    <source>
        <dbReference type="Proteomes" id="UP001385809"/>
    </source>
</evidence>
<evidence type="ECO:0000256" key="6">
    <source>
        <dbReference type="ARBA" id="ARBA00023002"/>
    </source>
</evidence>
<gene>
    <name evidence="7" type="ORF">WCD74_19050</name>
</gene>